<dbReference type="InterPro" id="IPR006553">
    <property type="entry name" value="Leu-rich_rpt_Cys-con_subtyp"/>
</dbReference>
<proteinExistence type="predicted"/>
<evidence type="ECO:0000313" key="3">
    <source>
        <dbReference type="EMBL" id="KAK7194165.1"/>
    </source>
</evidence>
<comment type="caution">
    <text evidence="3">The sequence shown here is derived from an EMBL/GenBank/DDBJ whole genome shotgun (WGS) entry which is preliminary data.</text>
</comment>
<accession>A0AAW0EMN6</accession>
<dbReference type="SUPFAM" id="SSF52058">
    <property type="entry name" value="L domain-like"/>
    <property type="match status" value="1"/>
</dbReference>
<dbReference type="Proteomes" id="UP001430356">
    <property type="component" value="Unassembled WGS sequence"/>
</dbReference>
<evidence type="ECO:0000256" key="1">
    <source>
        <dbReference type="ARBA" id="ARBA00022614"/>
    </source>
</evidence>
<dbReference type="EMBL" id="JAECZO010000032">
    <property type="protein sequence ID" value="KAK7194165.1"/>
    <property type="molecule type" value="Genomic_DNA"/>
</dbReference>
<sequence length="519" mass="54269">MLSAILEFHNPAAPVPLAFSASSPAARRTAEGSALGFAVSGMRTHYTAASTDAELSSFQRPLRTICIHADTLPQSFHNALWWVSRDGPNVPVAFRAARLSGSLHFGVSADAATTTATTAAAVRPGATVARPTVTELSAVEGATAAVVRRCTSLFVAGSRLRELRLNPSALPLLERLDVSNCHCLRTVQWCSISPAAAPHGEAPVLAGLKVLRASFSGVVELPAARLAAWAPAVASVHFSGCRALSAAQMDSLLCGAAEVTAARLDGTRLTTLRSIVDSCPWMAELNVSGCAELRDASRIAELRYLRVLDLHGSRALASLRGVGGCRALRILDVSHCTRLTTLQPLSDGCGLPALQHLNVSSCTSLLDTQLEVLRGCEMLESVSVNGCAAVADVSALARKQNLAVLRANDTALASVVALQSCPALQELSVAGCGRLESLAPLQGLDELTSIDACFTGITRVAELVDQCDSLRVMLLRECMLDAESTGRLEARAARVASTRRSVHRTSITAAAAASTGVVA</sequence>
<reference evidence="3 4" key="1">
    <citation type="journal article" date="2021" name="MBio">
        <title>A New Model Trypanosomatid, Novymonas esmeraldas: Genomic Perception of Its 'Candidatus Pandoraea novymonadis' Endosymbiont.</title>
        <authorList>
            <person name="Zakharova A."/>
            <person name="Saura A."/>
            <person name="Butenko A."/>
            <person name="Podesvova L."/>
            <person name="Warmusova S."/>
            <person name="Kostygov A.Y."/>
            <person name="Nenarokova A."/>
            <person name="Lukes J."/>
            <person name="Opperdoes F.R."/>
            <person name="Yurchenko V."/>
        </authorList>
    </citation>
    <scope>NUCLEOTIDE SEQUENCE [LARGE SCALE GENOMIC DNA]</scope>
    <source>
        <strain evidence="3 4">E262AT.01</strain>
    </source>
</reference>
<keyword evidence="4" id="KW-1185">Reference proteome</keyword>
<dbReference type="PANTHER" id="PTHR46652:SF3">
    <property type="entry name" value="LEUCINE-RICH REPEAT-CONTAINING PROTEIN 9"/>
    <property type="match status" value="1"/>
</dbReference>
<dbReference type="InterPro" id="IPR050836">
    <property type="entry name" value="SDS22/Internalin_LRR"/>
</dbReference>
<dbReference type="InterPro" id="IPR032675">
    <property type="entry name" value="LRR_dom_sf"/>
</dbReference>
<gene>
    <name evidence="3" type="ORF">NESM_000330200</name>
</gene>
<keyword evidence="2" id="KW-0677">Repeat</keyword>
<keyword evidence="1" id="KW-0433">Leucine-rich repeat</keyword>
<evidence type="ECO:0000256" key="2">
    <source>
        <dbReference type="ARBA" id="ARBA00022737"/>
    </source>
</evidence>
<dbReference type="AlphaFoldDB" id="A0AAW0EMN6"/>
<name>A0AAW0EMN6_9TRYP</name>
<dbReference type="PANTHER" id="PTHR46652">
    <property type="entry name" value="LEUCINE-RICH REPEAT AND IQ DOMAIN-CONTAINING PROTEIN 1-RELATED"/>
    <property type="match status" value="1"/>
</dbReference>
<dbReference type="SMART" id="SM00367">
    <property type="entry name" value="LRR_CC"/>
    <property type="match status" value="4"/>
</dbReference>
<organism evidence="3 4">
    <name type="scientific">Novymonas esmeraldas</name>
    <dbReference type="NCBI Taxonomy" id="1808958"/>
    <lineage>
        <taxon>Eukaryota</taxon>
        <taxon>Discoba</taxon>
        <taxon>Euglenozoa</taxon>
        <taxon>Kinetoplastea</taxon>
        <taxon>Metakinetoplastina</taxon>
        <taxon>Trypanosomatida</taxon>
        <taxon>Trypanosomatidae</taxon>
        <taxon>Novymonas</taxon>
    </lineage>
</organism>
<dbReference type="Gene3D" id="3.80.10.10">
    <property type="entry name" value="Ribonuclease Inhibitor"/>
    <property type="match status" value="1"/>
</dbReference>
<protein>
    <submittedName>
        <fullName evidence="3">Leucine rich repeat/Leucine Rich Repeat</fullName>
    </submittedName>
</protein>
<evidence type="ECO:0000313" key="4">
    <source>
        <dbReference type="Proteomes" id="UP001430356"/>
    </source>
</evidence>